<dbReference type="Proteomes" id="UP001595916">
    <property type="component" value="Unassembled WGS sequence"/>
</dbReference>
<sequence length="300" mass="35387">MKSKAVVRIYYNRKRGYIAAAQAVDKFKLLPAVLRPIARGESTIGTAEFLHMIKDGLKRSETAPYLYEEKEYEFWKEFGFKSLREFSLVFSCLKITRKEDICLVQEMKPDEETGYRIDTFFELEVGADLSDEDAEKIRGLLHGRRPSVYRTFELPGEDGALLRYKIDISAYELLEHPYKLYDRVYVEHDNHDNRIHLSIGNKYGSFSEDEITDRCYLCCGRTWKRGYRMVEDGRLYMKLYAIGEVHEFYFYVFKKEDCYFEILGSTDLYNEDSPKRLQLLEEFERVAGSVQILLKGERLQ</sequence>
<comment type="caution">
    <text evidence="1">The sequence shown here is derived from an EMBL/GenBank/DDBJ whole genome shotgun (WGS) entry which is preliminary data.</text>
</comment>
<dbReference type="RefSeq" id="WP_379788926.1">
    <property type="nucleotide sequence ID" value="NZ_JBHSHL010000046.1"/>
</dbReference>
<gene>
    <name evidence="1" type="ORF">ACFO4R_09760</name>
</gene>
<dbReference type="EMBL" id="JBHSHL010000046">
    <property type="protein sequence ID" value="MFC4805367.1"/>
    <property type="molecule type" value="Genomic_DNA"/>
</dbReference>
<reference evidence="2" key="1">
    <citation type="journal article" date="2019" name="Int. J. Syst. Evol. Microbiol.">
        <title>The Global Catalogue of Microorganisms (GCM) 10K type strain sequencing project: providing services to taxonomists for standard genome sequencing and annotation.</title>
        <authorList>
            <consortium name="The Broad Institute Genomics Platform"/>
            <consortium name="The Broad Institute Genome Sequencing Center for Infectious Disease"/>
            <person name="Wu L."/>
            <person name="Ma J."/>
        </authorList>
    </citation>
    <scope>NUCLEOTIDE SEQUENCE [LARGE SCALE GENOMIC DNA]</scope>
    <source>
        <strain evidence="2">CCUG 46385</strain>
    </source>
</reference>
<accession>A0ABV9QMQ9</accession>
<name>A0ABV9QMQ9_9FIRM</name>
<keyword evidence="2" id="KW-1185">Reference proteome</keyword>
<evidence type="ECO:0000313" key="2">
    <source>
        <dbReference type="Proteomes" id="UP001595916"/>
    </source>
</evidence>
<organism evidence="1 2">
    <name type="scientific">Filifactor villosus</name>
    <dbReference type="NCBI Taxonomy" id="29374"/>
    <lineage>
        <taxon>Bacteria</taxon>
        <taxon>Bacillati</taxon>
        <taxon>Bacillota</taxon>
        <taxon>Clostridia</taxon>
        <taxon>Peptostreptococcales</taxon>
        <taxon>Filifactoraceae</taxon>
        <taxon>Filifactor</taxon>
    </lineage>
</organism>
<evidence type="ECO:0000313" key="1">
    <source>
        <dbReference type="EMBL" id="MFC4805367.1"/>
    </source>
</evidence>
<proteinExistence type="predicted"/>
<protein>
    <submittedName>
        <fullName evidence="1">Uncharacterized protein</fullName>
    </submittedName>
</protein>